<proteinExistence type="predicted"/>
<evidence type="ECO:0000256" key="1">
    <source>
        <dbReference type="ARBA" id="ARBA00022574"/>
    </source>
</evidence>
<comment type="caution">
    <text evidence="2">The sequence shown here is derived from an EMBL/GenBank/DDBJ whole genome shotgun (WGS) entry which is preliminary data.</text>
</comment>
<dbReference type="AlphaFoldDB" id="A0AAV5W0H3"/>
<evidence type="ECO:0000313" key="2">
    <source>
        <dbReference type="EMBL" id="GMT24188.1"/>
    </source>
</evidence>
<organism evidence="2 3">
    <name type="scientific">Pristionchus fissidentatus</name>
    <dbReference type="NCBI Taxonomy" id="1538716"/>
    <lineage>
        <taxon>Eukaryota</taxon>
        <taxon>Metazoa</taxon>
        <taxon>Ecdysozoa</taxon>
        <taxon>Nematoda</taxon>
        <taxon>Chromadorea</taxon>
        <taxon>Rhabditida</taxon>
        <taxon>Rhabditina</taxon>
        <taxon>Diplogasteromorpha</taxon>
        <taxon>Diplogasteroidea</taxon>
        <taxon>Neodiplogasteridae</taxon>
        <taxon>Pristionchus</taxon>
    </lineage>
</organism>
<sequence length="449" mass="50324">MGESSERTLSLLHLRKTFSEYNRISLSGATEIDPNRLLPLFKNVSSMYSPIELRTEFKEAPSFALYLASYFVREVRTRASTDGTQDAAIVIADYLMPSQSLFRGFSVLTTLHFLLMSEDDAIVDALCKASLPSTIVKSLYLFFDLPNPEVERIELRSELNDLLTSLMKKLCTYKCVSEELTKKDDLALLFIAASSIVTKENNMWRKTCCSSLETVAARGLSPLVIKYIKEKDCIGSYLINLQQQELGAHDGAEVIIGLFAVLKDSSNISNVLCQSFSAAGGFDYIKSFLLSHESESEMVRSVLSMLIPLITTGPHEIKPSFSSGLISLPSFEFPSPSGQGLSVRNTNPFVFLFHLYCETKSTTTHLSIFDIILSIYSCDHVNYFILDRFLPFTSFIERLGDKSLSIQLKALEIVEFLLFELDYIPCKELISFCVLSKTELGRGRSQLSI</sequence>
<dbReference type="InterPro" id="IPR051944">
    <property type="entry name" value="BEACH_domain_protein"/>
</dbReference>
<dbReference type="PANTHER" id="PTHR46108:SF4">
    <property type="entry name" value="BLUE CHEESE"/>
    <property type="match status" value="1"/>
</dbReference>
<keyword evidence="1" id="KW-0853">WD repeat</keyword>
<dbReference type="EMBL" id="BTSY01000004">
    <property type="protein sequence ID" value="GMT24188.1"/>
    <property type="molecule type" value="Genomic_DNA"/>
</dbReference>
<feature type="non-terminal residue" evidence="2">
    <location>
        <position position="449"/>
    </location>
</feature>
<evidence type="ECO:0000313" key="3">
    <source>
        <dbReference type="Proteomes" id="UP001432322"/>
    </source>
</evidence>
<name>A0AAV5W0H3_9BILA</name>
<gene>
    <name evidence="2" type="ORF">PFISCL1PPCAC_15485</name>
</gene>
<protein>
    <submittedName>
        <fullName evidence="2">Uncharacterized protein</fullName>
    </submittedName>
</protein>
<keyword evidence="3" id="KW-1185">Reference proteome</keyword>
<dbReference type="PANTHER" id="PTHR46108">
    <property type="entry name" value="BLUE CHEESE"/>
    <property type="match status" value="1"/>
</dbReference>
<accession>A0AAV5W0H3</accession>
<dbReference type="Proteomes" id="UP001432322">
    <property type="component" value="Unassembled WGS sequence"/>
</dbReference>
<reference evidence="2" key="1">
    <citation type="submission" date="2023-10" db="EMBL/GenBank/DDBJ databases">
        <title>Genome assembly of Pristionchus species.</title>
        <authorList>
            <person name="Yoshida K."/>
            <person name="Sommer R.J."/>
        </authorList>
    </citation>
    <scope>NUCLEOTIDE SEQUENCE</scope>
    <source>
        <strain evidence="2">RS5133</strain>
    </source>
</reference>